<keyword evidence="7" id="KW-1185">Reference proteome</keyword>
<dbReference type="Pfam" id="PF12167">
    <property type="entry name" value="Arm-DNA-bind_2"/>
    <property type="match status" value="1"/>
</dbReference>
<keyword evidence="3" id="KW-0238">DNA-binding</keyword>
<evidence type="ECO:0000256" key="2">
    <source>
        <dbReference type="ARBA" id="ARBA00022908"/>
    </source>
</evidence>
<organism evidence="6 7">
    <name type="scientific">Thalassotalea litorea</name>
    <dbReference type="NCBI Taxonomy" id="2020715"/>
    <lineage>
        <taxon>Bacteria</taxon>
        <taxon>Pseudomonadati</taxon>
        <taxon>Pseudomonadota</taxon>
        <taxon>Gammaproteobacteria</taxon>
        <taxon>Alteromonadales</taxon>
        <taxon>Colwelliaceae</taxon>
        <taxon>Thalassotalea</taxon>
    </lineage>
</organism>
<dbReference type="Gene3D" id="1.10.443.10">
    <property type="entry name" value="Intergrase catalytic core"/>
    <property type="match status" value="1"/>
</dbReference>
<dbReference type="OrthoDB" id="5391994at2"/>
<dbReference type="RefSeq" id="WP_138321263.1">
    <property type="nucleotide sequence ID" value="NZ_VCBC01000018.1"/>
</dbReference>
<dbReference type="InterPro" id="IPR050090">
    <property type="entry name" value="Tyrosine_recombinase_XerCD"/>
</dbReference>
<dbReference type="Proteomes" id="UP000307790">
    <property type="component" value="Unassembled WGS sequence"/>
</dbReference>
<dbReference type="AlphaFoldDB" id="A0A5R9ICW6"/>
<dbReference type="SUPFAM" id="SSF56349">
    <property type="entry name" value="DNA breaking-rejoining enzymes"/>
    <property type="match status" value="1"/>
</dbReference>
<dbReference type="InterPro" id="IPR013762">
    <property type="entry name" value="Integrase-like_cat_sf"/>
</dbReference>
<evidence type="ECO:0000259" key="5">
    <source>
        <dbReference type="PROSITE" id="PS51898"/>
    </source>
</evidence>
<dbReference type="CDD" id="cd01189">
    <property type="entry name" value="INT_ICEBs1_C_like"/>
    <property type="match status" value="1"/>
</dbReference>
<evidence type="ECO:0000313" key="6">
    <source>
        <dbReference type="EMBL" id="TLU61203.1"/>
    </source>
</evidence>
<gene>
    <name evidence="6" type="ORF">FE810_15380</name>
</gene>
<keyword evidence="4" id="KW-0233">DNA recombination</keyword>
<sequence>MGRSASSIKTDFPGVTVRAHKRSSTINLSFTYQGISCREPLPGLNPESATDLKAASHLLGEIKHQISIGQFHYVDYFPNGAQREKFGYGSSYQTLGDSLQRMLNIAQKEGKSNSSLTSYQVCARRLAPLQHVRLTHLEPASIQAFFLSLVERNLAAKTLSMTLSVLRIALDQAVIDKAITVNPLSGLKLSTLVKNHAHRLKKSVGAKADIKPFSKREMQAIVAHCTRPQFKHLVILGFFTGMRLEELIALRWQDVDLVEGVVHVRQARCLGQTKVPKTPAGVRTIALPNQAIEALNEQRQYTKLQNDLVFLNPRTNRPWDSRHGSIRRHWTIVLKNANVPYRYPYQMRHTFASNMIFAGADHLFIARQLGHNDLHSLYKTYGRQIDEYHQTQNRPVNAFLDTINI</sequence>
<evidence type="ECO:0000256" key="4">
    <source>
        <dbReference type="ARBA" id="ARBA00023172"/>
    </source>
</evidence>
<dbReference type="GO" id="GO:0003677">
    <property type="term" value="F:DNA binding"/>
    <property type="evidence" value="ECO:0007669"/>
    <property type="project" value="UniProtKB-KW"/>
</dbReference>
<feature type="domain" description="Tyr recombinase" evidence="5">
    <location>
        <begin position="208"/>
        <end position="395"/>
    </location>
</feature>
<protein>
    <submittedName>
        <fullName evidence="6">DUF3596 domain-containing protein</fullName>
    </submittedName>
</protein>
<dbReference type="InterPro" id="IPR010998">
    <property type="entry name" value="Integrase_recombinase_N"/>
</dbReference>
<dbReference type="PROSITE" id="PS51898">
    <property type="entry name" value="TYR_RECOMBINASE"/>
    <property type="match status" value="1"/>
</dbReference>
<dbReference type="InterPro" id="IPR022000">
    <property type="entry name" value="Min27-like_integrase_DNA_bind"/>
</dbReference>
<dbReference type="PANTHER" id="PTHR30349:SF64">
    <property type="entry name" value="PROPHAGE INTEGRASE INTD-RELATED"/>
    <property type="match status" value="1"/>
</dbReference>
<dbReference type="InterPro" id="IPR011010">
    <property type="entry name" value="DNA_brk_join_enz"/>
</dbReference>
<comment type="similarity">
    <text evidence="1">Belongs to the 'phage' integrase family.</text>
</comment>
<dbReference type="InterPro" id="IPR002104">
    <property type="entry name" value="Integrase_catalytic"/>
</dbReference>
<proteinExistence type="inferred from homology"/>
<evidence type="ECO:0000256" key="1">
    <source>
        <dbReference type="ARBA" id="ARBA00008857"/>
    </source>
</evidence>
<evidence type="ECO:0000256" key="3">
    <source>
        <dbReference type="ARBA" id="ARBA00023125"/>
    </source>
</evidence>
<comment type="caution">
    <text evidence="6">The sequence shown here is derived from an EMBL/GenBank/DDBJ whole genome shotgun (WGS) entry which is preliminary data.</text>
</comment>
<dbReference type="GO" id="GO:0015074">
    <property type="term" value="P:DNA integration"/>
    <property type="evidence" value="ECO:0007669"/>
    <property type="project" value="UniProtKB-KW"/>
</dbReference>
<dbReference type="GO" id="GO:0006310">
    <property type="term" value="P:DNA recombination"/>
    <property type="evidence" value="ECO:0007669"/>
    <property type="project" value="UniProtKB-KW"/>
</dbReference>
<dbReference type="EMBL" id="VCBC01000018">
    <property type="protein sequence ID" value="TLU61203.1"/>
    <property type="molecule type" value="Genomic_DNA"/>
</dbReference>
<evidence type="ECO:0000313" key="7">
    <source>
        <dbReference type="Proteomes" id="UP000307790"/>
    </source>
</evidence>
<reference evidence="6 7" key="1">
    <citation type="submission" date="2019-05" db="EMBL/GenBank/DDBJ databases">
        <title>Genome sequences of Thalassotalea litorea 1K03283.</title>
        <authorList>
            <person name="Zhang D."/>
        </authorList>
    </citation>
    <scope>NUCLEOTIDE SEQUENCE [LARGE SCALE GENOMIC DNA]</scope>
    <source>
        <strain evidence="6 7">MCCC 1K03283</strain>
    </source>
</reference>
<name>A0A5R9ICW6_9GAMM</name>
<dbReference type="Pfam" id="PF00589">
    <property type="entry name" value="Phage_integrase"/>
    <property type="match status" value="1"/>
</dbReference>
<dbReference type="Gene3D" id="1.10.150.130">
    <property type="match status" value="1"/>
</dbReference>
<dbReference type="PANTHER" id="PTHR30349">
    <property type="entry name" value="PHAGE INTEGRASE-RELATED"/>
    <property type="match status" value="1"/>
</dbReference>
<accession>A0A5R9ICW6</accession>
<keyword evidence="2" id="KW-0229">DNA integration</keyword>